<name>A0A9P3GDG9_9APHY</name>
<evidence type="ECO:0000313" key="2">
    <source>
        <dbReference type="EMBL" id="GJE92702.1"/>
    </source>
</evidence>
<sequence length="91" mass="10277">MAHRRLRARRCKDDPEPARDGARRGGRRPEQHVHCAERAPLCARAARGQGCAPRARRAGDDDVRRAVVRLDDVEREPRVRRAVLMCCSGVL</sequence>
<accession>A0A9P3GDG9</accession>
<dbReference type="Proteomes" id="UP000703269">
    <property type="component" value="Unassembled WGS sequence"/>
</dbReference>
<proteinExistence type="predicted"/>
<gene>
    <name evidence="2" type="ORF">PsYK624_088580</name>
</gene>
<dbReference type="AlphaFoldDB" id="A0A9P3GDG9"/>
<feature type="compositionally biased region" description="Basic and acidic residues" evidence="1">
    <location>
        <begin position="11"/>
        <end position="32"/>
    </location>
</feature>
<feature type="compositionally biased region" description="Basic residues" evidence="1">
    <location>
        <begin position="1"/>
        <end position="10"/>
    </location>
</feature>
<keyword evidence="3" id="KW-1185">Reference proteome</keyword>
<reference evidence="2 3" key="1">
    <citation type="submission" date="2021-08" db="EMBL/GenBank/DDBJ databases">
        <title>Draft Genome Sequence of Phanerochaete sordida strain YK-624.</title>
        <authorList>
            <person name="Mori T."/>
            <person name="Dohra H."/>
            <person name="Suzuki T."/>
            <person name="Kawagishi H."/>
            <person name="Hirai H."/>
        </authorList>
    </citation>
    <scope>NUCLEOTIDE SEQUENCE [LARGE SCALE GENOMIC DNA]</scope>
    <source>
        <strain evidence="2 3">YK-624</strain>
    </source>
</reference>
<evidence type="ECO:0000313" key="3">
    <source>
        <dbReference type="Proteomes" id="UP000703269"/>
    </source>
</evidence>
<protein>
    <submittedName>
        <fullName evidence="2">Uncharacterized protein</fullName>
    </submittedName>
</protein>
<organism evidence="2 3">
    <name type="scientific">Phanerochaete sordida</name>
    <dbReference type="NCBI Taxonomy" id="48140"/>
    <lineage>
        <taxon>Eukaryota</taxon>
        <taxon>Fungi</taxon>
        <taxon>Dikarya</taxon>
        <taxon>Basidiomycota</taxon>
        <taxon>Agaricomycotina</taxon>
        <taxon>Agaricomycetes</taxon>
        <taxon>Polyporales</taxon>
        <taxon>Phanerochaetaceae</taxon>
        <taxon>Phanerochaete</taxon>
    </lineage>
</organism>
<dbReference type="EMBL" id="BPQB01000028">
    <property type="protein sequence ID" value="GJE92702.1"/>
    <property type="molecule type" value="Genomic_DNA"/>
</dbReference>
<feature type="region of interest" description="Disordered" evidence="1">
    <location>
        <begin position="1"/>
        <end position="32"/>
    </location>
</feature>
<evidence type="ECO:0000256" key="1">
    <source>
        <dbReference type="SAM" id="MobiDB-lite"/>
    </source>
</evidence>
<comment type="caution">
    <text evidence="2">The sequence shown here is derived from an EMBL/GenBank/DDBJ whole genome shotgun (WGS) entry which is preliminary data.</text>
</comment>